<gene>
    <name evidence="9" type="ORF">ruthe_00183</name>
</gene>
<dbReference type="EC" id="1.1.5.3" evidence="6"/>
<dbReference type="NCBIfam" id="NF008899">
    <property type="entry name" value="PRK12266.1"/>
    <property type="match status" value="1"/>
</dbReference>
<protein>
    <recommendedName>
        <fullName evidence="6">Glycerol-3-phosphate dehydrogenase</fullName>
        <ecNumber evidence="6">1.1.5.3</ecNumber>
    </recommendedName>
</protein>
<evidence type="ECO:0000313" key="9">
    <source>
        <dbReference type="EMBL" id="EPX87780.1"/>
    </source>
</evidence>
<dbReference type="PRINTS" id="PR01001">
    <property type="entry name" value="FADG3PDH"/>
</dbReference>
<dbReference type="HOGENOM" id="CLU_015740_5_0_5"/>
<evidence type="ECO:0000313" key="10">
    <source>
        <dbReference type="Proteomes" id="UP000015346"/>
    </source>
</evidence>
<evidence type="ECO:0000256" key="1">
    <source>
        <dbReference type="ARBA" id="ARBA00001974"/>
    </source>
</evidence>
<keyword evidence="3 6" id="KW-0285">Flavoprotein</keyword>
<feature type="domain" description="Alpha-glycerophosphate oxidase C-terminal" evidence="8">
    <location>
        <begin position="386"/>
        <end position="488"/>
    </location>
</feature>
<comment type="cofactor">
    <cofactor evidence="1 6">
        <name>FAD</name>
        <dbReference type="ChEBI" id="CHEBI:57692"/>
    </cofactor>
</comment>
<dbReference type="PANTHER" id="PTHR11985">
    <property type="entry name" value="GLYCEROL-3-PHOSPHATE DEHYDROGENASE"/>
    <property type="match status" value="1"/>
</dbReference>
<dbReference type="PROSITE" id="PS00977">
    <property type="entry name" value="FAD_G3PDH_1"/>
    <property type="match status" value="1"/>
</dbReference>
<proteinExistence type="inferred from homology"/>
<keyword evidence="4" id="KW-0274">FAD</keyword>
<dbReference type="GO" id="GO:0004368">
    <property type="term" value="F:glycerol-3-phosphate dehydrogenase (quinone) activity"/>
    <property type="evidence" value="ECO:0007669"/>
    <property type="project" value="UniProtKB-EC"/>
</dbReference>
<reference evidence="9 10" key="1">
    <citation type="journal article" date="2013" name="Stand. Genomic Sci.">
        <title>Genome sequence of the reddish-pigmented Rubellimicrobium thermophilum type strain (DSM 16684(T)), a member of the Roseobacter clade.</title>
        <authorList>
            <person name="Fiebig A."/>
            <person name="Riedel T."/>
            <person name="Gronow S."/>
            <person name="Petersen J."/>
            <person name="Klenk H.P."/>
            <person name="Goker M."/>
        </authorList>
    </citation>
    <scope>NUCLEOTIDE SEQUENCE [LARGE SCALE GENOMIC DNA]</scope>
    <source>
        <strain evidence="9 10">DSM 16684</strain>
    </source>
</reference>
<evidence type="ECO:0000259" key="8">
    <source>
        <dbReference type="Pfam" id="PF16901"/>
    </source>
</evidence>
<dbReference type="PATRIC" id="fig|1123069.3.peg.189"/>
<dbReference type="STRING" id="1123069.ruthe_00183"/>
<evidence type="ECO:0000256" key="3">
    <source>
        <dbReference type="ARBA" id="ARBA00022630"/>
    </source>
</evidence>
<dbReference type="NCBIfam" id="NF009906">
    <property type="entry name" value="PRK13369.1"/>
    <property type="match status" value="1"/>
</dbReference>
<dbReference type="GO" id="GO:0046168">
    <property type="term" value="P:glycerol-3-phosphate catabolic process"/>
    <property type="evidence" value="ECO:0007669"/>
    <property type="project" value="TreeGrafter"/>
</dbReference>
<dbReference type="AlphaFoldDB" id="S9SCD1"/>
<keyword evidence="10" id="KW-1185">Reference proteome</keyword>
<name>S9SCD1_9RHOB</name>
<dbReference type="InterPro" id="IPR038299">
    <property type="entry name" value="DAO_C_sf"/>
</dbReference>
<accession>S9SCD1</accession>
<sequence>MTDSEMIDLFVIGGGINGAGMARDAAGRGLKVVLCEKDDLAEGTSSRSGKLVHGGLRYLEYYEFRLVREALIEREVLLNVAPHIIWPMRFVLPHSPQDRPAWLVRLGLFLYDHLGGRKRLPGTRTLNLRRDPEGAPILDQFTRGFEYSDCWVDDARLVVLNAMGAAEKGALVLTRSPAVSARREGGAWTVVTRNSLTGEERSFRARCIANCAGPWVSDVIRRVAGSKSTRNVRLVKGSHIIVPKWWTGSNAYLVQNTDRRVIFINPYEGDKALIGTTDIAYEGRAEDVTVDESEIDYLLKAVNRYFKEKLRRSDVLHSFSGVRPLFDDGKGNPSAVTRDYVFDLDETDGVPLLNVFGGKITTYRELAERGLHRLRHIFPQMGPDWTATAPLPGGEIANADYETFANDLREAYPWMPRELVHHYGRLYGARTKDVIGAATSLAGLGRHFGANLYEAEARYLVAREWALTAEDILWRRTKHRLHLTEAQQAAFADWFAADLAKAA</sequence>
<comment type="caution">
    <text evidence="9">The sequence shown here is derived from an EMBL/GenBank/DDBJ whole genome shotgun (WGS) entry which is preliminary data.</text>
</comment>
<dbReference type="SUPFAM" id="SSF51905">
    <property type="entry name" value="FAD/NAD(P)-binding domain"/>
    <property type="match status" value="1"/>
</dbReference>
<dbReference type="SUPFAM" id="SSF54373">
    <property type="entry name" value="FAD-linked reductases, C-terminal domain"/>
    <property type="match status" value="1"/>
</dbReference>
<dbReference type="Gene3D" id="3.30.9.10">
    <property type="entry name" value="D-Amino Acid Oxidase, subunit A, domain 2"/>
    <property type="match status" value="1"/>
</dbReference>
<dbReference type="InterPro" id="IPR036188">
    <property type="entry name" value="FAD/NAD-bd_sf"/>
</dbReference>
<comment type="catalytic activity">
    <reaction evidence="6">
        <text>a quinone + sn-glycerol 3-phosphate = dihydroxyacetone phosphate + a quinol</text>
        <dbReference type="Rhea" id="RHEA:18977"/>
        <dbReference type="ChEBI" id="CHEBI:24646"/>
        <dbReference type="ChEBI" id="CHEBI:57597"/>
        <dbReference type="ChEBI" id="CHEBI:57642"/>
        <dbReference type="ChEBI" id="CHEBI:132124"/>
        <dbReference type="EC" id="1.1.5.3"/>
    </reaction>
</comment>
<dbReference type="Gene3D" id="6.10.250.1890">
    <property type="match status" value="1"/>
</dbReference>
<evidence type="ECO:0000256" key="6">
    <source>
        <dbReference type="RuleBase" id="RU361217"/>
    </source>
</evidence>
<dbReference type="OrthoDB" id="9766796at2"/>
<comment type="similarity">
    <text evidence="2 6">Belongs to the FAD-dependent glycerol-3-phosphate dehydrogenase family.</text>
</comment>
<evidence type="ECO:0000256" key="5">
    <source>
        <dbReference type="ARBA" id="ARBA00023002"/>
    </source>
</evidence>
<dbReference type="Gene3D" id="3.50.50.60">
    <property type="entry name" value="FAD/NAD(P)-binding domain"/>
    <property type="match status" value="1"/>
</dbReference>
<organism evidence="9 10">
    <name type="scientific">Rubellimicrobium thermophilum DSM 16684</name>
    <dbReference type="NCBI Taxonomy" id="1123069"/>
    <lineage>
        <taxon>Bacteria</taxon>
        <taxon>Pseudomonadati</taxon>
        <taxon>Pseudomonadota</taxon>
        <taxon>Alphaproteobacteria</taxon>
        <taxon>Rhodobacterales</taxon>
        <taxon>Roseobacteraceae</taxon>
        <taxon>Rubellimicrobium</taxon>
    </lineage>
</organism>
<dbReference type="PANTHER" id="PTHR11985:SF15">
    <property type="entry name" value="GLYCEROL-3-PHOSPHATE DEHYDROGENASE, MITOCHONDRIAL"/>
    <property type="match status" value="1"/>
</dbReference>
<dbReference type="InterPro" id="IPR000447">
    <property type="entry name" value="G3P_DH_FAD-dep"/>
</dbReference>
<dbReference type="Pfam" id="PF01266">
    <property type="entry name" value="DAO"/>
    <property type="match status" value="1"/>
</dbReference>
<evidence type="ECO:0000256" key="2">
    <source>
        <dbReference type="ARBA" id="ARBA00007330"/>
    </source>
</evidence>
<dbReference type="InterPro" id="IPR031656">
    <property type="entry name" value="DAO_C"/>
</dbReference>
<evidence type="ECO:0000256" key="4">
    <source>
        <dbReference type="ARBA" id="ARBA00022827"/>
    </source>
</evidence>
<dbReference type="Gene3D" id="1.10.8.870">
    <property type="entry name" value="Alpha-glycerophosphate oxidase, cap domain"/>
    <property type="match status" value="1"/>
</dbReference>
<evidence type="ECO:0000259" key="7">
    <source>
        <dbReference type="Pfam" id="PF01266"/>
    </source>
</evidence>
<dbReference type="InterPro" id="IPR006076">
    <property type="entry name" value="FAD-dep_OxRdtase"/>
</dbReference>
<keyword evidence="5 6" id="KW-0560">Oxidoreductase</keyword>
<feature type="domain" description="FAD dependent oxidoreductase" evidence="7">
    <location>
        <begin position="8"/>
        <end position="332"/>
    </location>
</feature>
<dbReference type="GO" id="GO:0009331">
    <property type="term" value="C:glycerol-3-phosphate dehydrogenase (FAD) complex"/>
    <property type="evidence" value="ECO:0007669"/>
    <property type="project" value="UniProtKB-UniRule"/>
</dbReference>
<dbReference type="Proteomes" id="UP000015346">
    <property type="component" value="Unassembled WGS sequence"/>
</dbReference>
<dbReference type="Pfam" id="PF16901">
    <property type="entry name" value="DAO_C"/>
    <property type="match status" value="1"/>
</dbReference>
<dbReference type="PROSITE" id="PS00978">
    <property type="entry name" value="FAD_G3PDH_2"/>
    <property type="match status" value="1"/>
</dbReference>
<dbReference type="EMBL" id="AOLV01000002">
    <property type="protein sequence ID" value="EPX87780.1"/>
    <property type="molecule type" value="Genomic_DNA"/>
</dbReference>
<dbReference type="RefSeq" id="WP_021096325.1">
    <property type="nucleotide sequence ID" value="NZ_KE557318.1"/>
</dbReference>